<sequence length="407" mass="42329">MANPDLSHQHQPMSAQLRHVSSHSFRDRSVSARPLSGSARLGSSSIPSSPTSVHSSSSAIFERDIEPISCSPPISHNHTQNPHRTPRSKQTEQLDQNVPSVLDSAATILASSPSTLEDDRIGVVAPASSSAIIAPVGVGNRRSSGFTSPIGSFASRSPSPTMGKRTTVLLSTPSPPLSNSPPPTAAARANLSIQTTAMTMASTPNASTPSIVTPTSAYYSAAESGSGGSSTTTLEHHPPTSFSLPWSNPQPLTNTHFSHPPSPTTTTTTTTIPPVNASKRISFISYTDLLASTPTSFHLLSSLTTAASTSEPPPHIPIVSGLITQTQTQTQHTSQHHGHYYTPPSLSHSPRRGGSGSLVGGGVGERDSGIFDDLGGEWEKEGMGGGLEERLEALLGGVAGGMLTPVR</sequence>
<accession>A0A0C3FBK2</accession>
<evidence type="ECO:0000256" key="1">
    <source>
        <dbReference type="SAM" id="MobiDB-lite"/>
    </source>
</evidence>
<dbReference type="STRING" id="765440.A0A0C3FBK2"/>
<protein>
    <submittedName>
        <fullName evidence="2">Uncharacterized protein</fullName>
    </submittedName>
</protein>
<name>A0A0C3FBK2_PILCF</name>
<organism evidence="2 3">
    <name type="scientific">Piloderma croceum (strain F 1598)</name>
    <dbReference type="NCBI Taxonomy" id="765440"/>
    <lineage>
        <taxon>Eukaryota</taxon>
        <taxon>Fungi</taxon>
        <taxon>Dikarya</taxon>
        <taxon>Basidiomycota</taxon>
        <taxon>Agaricomycotina</taxon>
        <taxon>Agaricomycetes</taxon>
        <taxon>Agaricomycetidae</taxon>
        <taxon>Atheliales</taxon>
        <taxon>Atheliaceae</taxon>
        <taxon>Piloderma</taxon>
    </lineage>
</organism>
<gene>
    <name evidence="2" type="ORF">PILCRDRAFT_12223</name>
</gene>
<dbReference type="OrthoDB" id="2563900at2759"/>
<feature type="compositionally biased region" description="Low complexity" evidence="1">
    <location>
        <begin position="324"/>
        <end position="333"/>
    </location>
</feature>
<dbReference type="AlphaFoldDB" id="A0A0C3FBK2"/>
<dbReference type="EMBL" id="KN833027">
    <property type="protein sequence ID" value="KIM77234.1"/>
    <property type="molecule type" value="Genomic_DNA"/>
</dbReference>
<feature type="compositionally biased region" description="Low complexity" evidence="1">
    <location>
        <begin position="264"/>
        <end position="273"/>
    </location>
</feature>
<reference evidence="2 3" key="1">
    <citation type="submission" date="2014-04" db="EMBL/GenBank/DDBJ databases">
        <authorList>
            <consortium name="DOE Joint Genome Institute"/>
            <person name="Kuo A."/>
            <person name="Tarkka M."/>
            <person name="Buscot F."/>
            <person name="Kohler A."/>
            <person name="Nagy L.G."/>
            <person name="Floudas D."/>
            <person name="Copeland A."/>
            <person name="Barry K.W."/>
            <person name="Cichocki N."/>
            <person name="Veneault-Fourrey C."/>
            <person name="LaButti K."/>
            <person name="Lindquist E.A."/>
            <person name="Lipzen A."/>
            <person name="Lundell T."/>
            <person name="Morin E."/>
            <person name="Murat C."/>
            <person name="Sun H."/>
            <person name="Tunlid A."/>
            <person name="Henrissat B."/>
            <person name="Grigoriev I.V."/>
            <person name="Hibbett D.S."/>
            <person name="Martin F."/>
            <person name="Nordberg H.P."/>
            <person name="Cantor M.N."/>
            <person name="Hua S.X."/>
        </authorList>
    </citation>
    <scope>NUCLEOTIDE SEQUENCE [LARGE SCALE GENOMIC DNA]</scope>
    <source>
        <strain evidence="2 3">F 1598</strain>
    </source>
</reference>
<feature type="region of interest" description="Disordered" evidence="1">
    <location>
        <begin position="220"/>
        <end position="241"/>
    </location>
</feature>
<proteinExistence type="predicted"/>
<feature type="region of interest" description="Disordered" evidence="1">
    <location>
        <begin position="1"/>
        <end position="94"/>
    </location>
</feature>
<dbReference type="Proteomes" id="UP000054166">
    <property type="component" value="Unassembled WGS sequence"/>
</dbReference>
<feature type="compositionally biased region" description="Low complexity" evidence="1">
    <location>
        <begin position="35"/>
        <end position="60"/>
    </location>
</feature>
<keyword evidence="3" id="KW-1185">Reference proteome</keyword>
<dbReference type="HOGENOM" id="CLU_055149_0_0_1"/>
<reference evidence="3" key="2">
    <citation type="submission" date="2015-01" db="EMBL/GenBank/DDBJ databases">
        <title>Evolutionary Origins and Diversification of the Mycorrhizal Mutualists.</title>
        <authorList>
            <consortium name="DOE Joint Genome Institute"/>
            <consortium name="Mycorrhizal Genomics Consortium"/>
            <person name="Kohler A."/>
            <person name="Kuo A."/>
            <person name="Nagy L.G."/>
            <person name="Floudas D."/>
            <person name="Copeland A."/>
            <person name="Barry K.W."/>
            <person name="Cichocki N."/>
            <person name="Veneault-Fourrey C."/>
            <person name="LaButti K."/>
            <person name="Lindquist E.A."/>
            <person name="Lipzen A."/>
            <person name="Lundell T."/>
            <person name="Morin E."/>
            <person name="Murat C."/>
            <person name="Riley R."/>
            <person name="Ohm R."/>
            <person name="Sun H."/>
            <person name="Tunlid A."/>
            <person name="Henrissat B."/>
            <person name="Grigoriev I.V."/>
            <person name="Hibbett D.S."/>
            <person name="Martin F."/>
        </authorList>
    </citation>
    <scope>NUCLEOTIDE SEQUENCE [LARGE SCALE GENOMIC DNA]</scope>
    <source>
        <strain evidence="3">F 1598</strain>
    </source>
</reference>
<feature type="region of interest" description="Disordered" evidence="1">
    <location>
        <begin position="324"/>
        <end position="370"/>
    </location>
</feature>
<feature type="region of interest" description="Disordered" evidence="1">
    <location>
        <begin position="254"/>
        <end position="273"/>
    </location>
</feature>
<dbReference type="InParanoid" id="A0A0C3FBK2"/>
<evidence type="ECO:0000313" key="3">
    <source>
        <dbReference type="Proteomes" id="UP000054166"/>
    </source>
</evidence>
<feature type="compositionally biased region" description="Polar residues" evidence="1">
    <location>
        <begin position="72"/>
        <end position="83"/>
    </location>
</feature>
<evidence type="ECO:0000313" key="2">
    <source>
        <dbReference type="EMBL" id="KIM77234.1"/>
    </source>
</evidence>
<feature type="compositionally biased region" description="Low complexity" evidence="1">
    <location>
        <begin position="220"/>
        <end position="233"/>
    </location>
</feature>
<feature type="compositionally biased region" description="Polar residues" evidence="1">
    <location>
        <begin position="148"/>
        <end position="160"/>
    </location>
</feature>
<feature type="compositionally biased region" description="Gly residues" evidence="1">
    <location>
        <begin position="353"/>
        <end position="363"/>
    </location>
</feature>
<feature type="compositionally biased region" description="Pro residues" evidence="1">
    <location>
        <begin position="173"/>
        <end position="184"/>
    </location>
</feature>
<feature type="region of interest" description="Disordered" evidence="1">
    <location>
        <begin position="148"/>
        <end position="186"/>
    </location>
</feature>